<keyword evidence="2" id="KW-1185">Reference proteome</keyword>
<gene>
    <name evidence="1" type="ORF">AN619_06430</name>
</gene>
<dbReference type="PATRIC" id="fig|520762.4.peg.722"/>
<evidence type="ECO:0000313" key="1">
    <source>
        <dbReference type="EMBL" id="KXG77113.1"/>
    </source>
</evidence>
<accession>A0A140L988</accession>
<proteinExistence type="predicted"/>
<dbReference type="OrthoDB" id="9803979at2"/>
<dbReference type="STRING" id="520762.AN619_06430"/>
<dbReference type="AlphaFoldDB" id="A0A140L988"/>
<name>A0A140L988_9FIRM</name>
<dbReference type="EMBL" id="LOEE01000019">
    <property type="protein sequence ID" value="KXG77113.1"/>
    <property type="molecule type" value="Genomic_DNA"/>
</dbReference>
<protein>
    <submittedName>
        <fullName evidence="1">Uncharacterized protein</fullName>
    </submittedName>
</protein>
<evidence type="ECO:0000313" key="2">
    <source>
        <dbReference type="Proteomes" id="UP000070456"/>
    </source>
</evidence>
<organism evidence="1 2">
    <name type="scientific">Thermotalea metallivorans</name>
    <dbReference type="NCBI Taxonomy" id="520762"/>
    <lineage>
        <taxon>Bacteria</taxon>
        <taxon>Bacillati</taxon>
        <taxon>Bacillota</taxon>
        <taxon>Clostridia</taxon>
        <taxon>Peptostreptococcales</taxon>
        <taxon>Thermotaleaceae</taxon>
        <taxon>Thermotalea</taxon>
    </lineage>
</organism>
<dbReference type="Proteomes" id="UP000070456">
    <property type="component" value="Unassembled WGS sequence"/>
</dbReference>
<comment type="caution">
    <text evidence="1">The sequence shown here is derived from an EMBL/GenBank/DDBJ whole genome shotgun (WGS) entry which is preliminary data.</text>
</comment>
<dbReference type="RefSeq" id="WP_068555028.1">
    <property type="nucleotide sequence ID" value="NZ_LOEE01000019.1"/>
</dbReference>
<reference evidence="1 2" key="1">
    <citation type="submission" date="2015-12" db="EMBL/GenBank/DDBJ databases">
        <title>Draft genome sequence of the thermoanaerobe Thermotalea metallivorans, an isolate from the runoff channel of the Great Artesian Basin, Australia.</title>
        <authorList>
            <person name="Patel B.K."/>
        </authorList>
    </citation>
    <scope>NUCLEOTIDE SEQUENCE [LARGE SCALE GENOMIC DNA]</scope>
    <source>
        <strain evidence="1 2">B2-1</strain>
    </source>
</reference>
<sequence length="204" mass="23183">MGKKSIEDRCKYPAVEIKKKSGDEQFLNAGDDAYTLRDFWAWAYSDLVGNTERGRLAEFIVAMALGITEGISVSWDKYDLLSKEGIRVEVKSSAYLQSWEQQSLSKISFGIQPTYGWDSVSNKFDAEKKHQSDVYVFCLLKHIDQDTLDPLDLSQWEFYVLPTAVLNKTVPEQKTITLNSLLDIGAKKCDYAVLYKTIRDASIL</sequence>